<evidence type="ECO:0000256" key="5">
    <source>
        <dbReference type="RuleBase" id="RU003622"/>
    </source>
</evidence>
<dbReference type="Gene3D" id="2.40.50.140">
    <property type="entry name" value="Nucleic acid-binding proteins"/>
    <property type="match status" value="1"/>
</dbReference>
<dbReference type="InterPro" id="IPR006032">
    <property type="entry name" value="Ribosomal_uS12"/>
</dbReference>
<evidence type="ECO:0000313" key="6">
    <source>
        <dbReference type="EMBL" id="QPO84613.1"/>
    </source>
</evidence>
<keyword evidence="3 5" id="KW-0687">Ribonucleoprotein</keyword>
<dbReference type="FunFam" id="2.40.50.140:FF:000192">
    <property type="entry name" value="Mitochondrial ribosomal protein S12"/>
    <property type="match status" value="1"/>
</dbReference>
<dbReference type="CDD" id="cd03368">
    <property type="entry name" value="Ribosomal_S12"/>
    <property type="match status" value="1"/>
</dbReference>
<geneLocation type="mitochondrion" evidence="6"/>
<dbReference type="Pfam" id="PF00164">
    <property type="entry name" value="Ribosom_S12_S23"/>
    <property type="match status" value="1"/>
</dbReference>
<dbReference type="AlphaFoldDB" id="A0A7T1S008"/>
<name>A0A7T1S008_9EUKA</name>
<evidence type="ECO:0000256" key="3">
    <source>
        <dbReference type="ARBA" id="ARBA00023274"/>
    </source>
</evidence>
<proteinExistence type="inferred from homology"/>
<dbReference type="InterPro" id="IPR012340">
    <property type="entry name" value="NA-bd_OB-fold"/>
</dbReference>
<dbReference type="PROSITE" id="PS00055">
    <property type="entry name" value="RIBOSOMAL_S12"/>
    <property type="match status" value="1"/>
</dbReference>
<evidence type="ECO:0000256" key="2">
    <source>
        <dbReference type="ARBA" id="ARBA00022980"/>
    </source>
</evidence>
<evidence type="ECO:0000256" key="1">
    <source>
        <dbReference type="ARBA" id="ARBA00005657"/>
    </source>
</evidence>
<accession>A0A7T1S008</accession>
<dbReference type="GO" id="GO:0003735">
    <property type="term" value="F:structural constituent of ribosome"/>
    <property type="evidence" value="ECO:0007669"/>
    <property type="project" value="InterPro"/>
</dbReference>
<dbReference type="GO" id="GO:0006412">
    <property type="term" value="P:translation"/>
    <property type="evidence" value="ECO:0007669"/>
    <property type="project" value="InterPro"/>
</dbReference>
<dbReference type="GO" id="GO:0015935">
    <property type="term" value="C:small ribosomal subunit"/>
    <property type="evidence" value="ECO:0007669"/>
    <property type="project" value="InterPro"/>
</dbReference>
<dbReference type="NCBIfam" id="TIGR00981">
    <property type="entry name" value="rpsL_bact"/>
    <property type="match status" value="1"/>
</dbReference>
<reference evidence="6" key="1">
    <citation type="submission" date="2020-09" db="EMBL/GenBank/DDBJ databases">
        <title>Molecular phylogeny of Pavlovales.</title>
        <authorList>
            <person name="Yang E.C."/>
        </authorList>
    </citation>
    <scope>NUCLEOTIDE SEQUENCE</scope>
</reference>
<evidence type="ECO:0000256" key="4">
    <source>
        <dbReference type="ARBA" id="ARBA00043092"/>
    </source>
</evidence>
<dbReference type="EMBL" id="MW044630">
    <property type="protein sequence ID" value="QPO84633.1"/>
    <property type="molecule type" value="Genomic_DNA"/>
</dbReference>
<sequence>MPTLNQLLVNKRFKKPVSRRLKSLDQSPQKKGVCVKVFITSPKKPNSANRKVARVRLSNKEFITCSIPGEGHSLQKFSTVLVRGARVRDLPGVKYKAIRGVFDLGPVKDRKRARSIYGTPLAR</sequence>
<dbReference type="GeneID" id="65333356"/>
<keyword evidence="6" id="KW-0496">Mitochondrion</keyword>
<dbReference type="InterPro" id="IPR005679">
    <property type="entry name" value="Ribosomal_uS12_bac"/>
</dbReference>
<protein>
    <recommendedName>
        <fullName evidence="4">Ribosomal protein S12, mitochondrial</fullName>
    </recommendedName>
</protein>
<dbReference type="PANTHER" id="PTHR11652">
    <property type="entry name" value="30S RIBOSOMAL PROTEIN S12 FAMILY MEMBER"/>
    <property type="match status" value="1"/>
</dbReference>
<comment type="similarity">
    <text evidence="1 5">Belongs to the universal ribosomal protein uS12 family.</text>
</comment>
<gene>
    <name evidence="6" type="primary">rps12</name>
</gene>
<dbReference type="PIRSF" id="PIRSF002133">
    <property type="entry name" value="Ribosomal_S12/S23"/>
    <property type="match status" value="1"/>
</dbReference>
<dbReference type="RefSeq" id="YP_010127229.1">
    <property type="nucleotide sequence ID" value="NC_056271.1"/>
</dbReference>
<dbReference type="SUPFAM" id="SSF50249">
    <property type="entry name" value="Nucleic acid-binding proteins"/>
    <property type="match status" value="1"/>
</dbReference>
<dbReference type="PRINTS" id="PR01034">
    <property type="entry name" value="RIBOSOMALS12"/>
</dbReference>
<organism evidence="6">
    <name type="scientific">Diacronema viridis</name>
    <dbReference type="NCBI Taxonomy" id="2793420"/>
    <lineage>
        <taxon>Eukaryota</taxon>
        <taxon>Haptista</taxon>
        <taxon>Haptophyta</taxon>
        <taxon>Pavlovophyceae</taxon>
        <taxon>Pavlovales</taxon>
        <taxon>Pavlovaceae</taxon>
        <taxon>Diacronema</taxon>
    </lineage>
</organism>
<keyword evidence="2 5" id="KW-0689">Ribosomal protein</keyword>
<dbReference type="EMBL" id="MW044629">
    <property type="protein sequence ID" value="QPO84613.1"/>
    <property type="molecule type" value="Genomic_DNA"/>
</dbReference>